<dbReference type="GO" id="GO:0008270">
    <property type="term" value="F:zinc ion binding"/>
    <property type="evidence" value="ECO:0007669"/>
    <property type="project" value="UniProtKB-KW"/>
</dbReference>
<reference evidence="7" key="3">
    <citation type="submission" date="2018-08" db="UniProtKB">
        <authorList>
            <consortium name="EnsemblPlants"/>
        </authorList>
    </citation>
    <scope>IDENTIFICATION</scope>
    <source>
        <strain evidence="7">cv. Bd21</strain>
    </source>
</reference>
<evidence type="ECO:0000256" key="2">
    <source>
        <dbReference type="ARBA" id="ARBA00022771"/>
    </source>
</evidence>
<evidence type="ECO:0000256" key="3">
    <source>
        <dbReference type="ARBA" id="ARBA00022833"/>
    </source>
</evidence>
<evidence type="ECO:0000259" key="5">
    <source>
        <dbReference type="PROSITE" id="PS51999"/>
    </source>
</evidence>
<dbReference type="OrthoDB" id="680332at2759"/>
<evidence type="ECO:0000256" key="4">
    <source>
        <dbReference type="PROSITE-ProRule" id="PRU01343"/>
    </source>
</evidence>
<dbReference type="Gramene" id="PNT60986">
    <property type="protein sequence ID" value="PNT60986"/>
    <property type="gene ID" value="BRADI_5g08816v3"/>
</dbReference>
<dbReference type="InterPro" id="IPR010666">
    <property type="entry name" value="Znf_GRF"/>
</dbReference>
<dbReference type="PANTHER" id="PTHR48130:SF11">
    <property type="entry name" value="OS12G0467600 PROTEIN"/>
    <property type="match status" value="1"/>
</dbReference>
<evidence type="ECO:0000313" key="8">
    <source>
        <dbReference type="Proteomes" id="UP000008810"/>
    </source>
</evidence>
<name>A0A2K2CG32_BRADI</name>
<dbReference type="Proteomes" id="UP000008810">
    <property type="component" value="Chromosome 5"/>
</dbReference>
<organism evidence="6">
    <name type="scientific">Brachypodium distachyon</name>
    <name type="common">Purple false brome</name>
    <name type="synonym">Trachynia distachya</name>
    <dbReference type="NCBI Taxonomy" id="15368"/>
    <lineage>
        <taxon>Eukaryota</taxon>
        <taxon>Viridiplantae</taxon>
        <taxon>Streptophyta</taxon>
        <taxon>Embryophyta</taxon>
        <taxon>Tracheophyta</taxon>
        <taxon>Spermatophyta</taxon>
        <taxon>Magnoliopsida</taxon>
        <taxon>Liliopsida</taxon>
        <taxon>Poales</taxon>
        <taxon>Poaceae</taxon>
        <taxon>BOP clade</taxon>
        <taxon>Pooideae</taxon>
        <taxon>Stipodae</taxon>
        <taxon>Brachypodieae</taxon>
        <taxon>Brachypodium</taxon>
    </lineage>
</organism>
<dbReference type="InParanoid" id="A0A2K2CG32"/>
<keyword evidence="1" id="KW-0479">Metal-binding</keyword>
<evidence type="ECO:0000256" key="1">
    <source>
        <dbReference type="ARBA" id="ARBA00022723"/>
    </source>
</evidence>
<evidence type="ECO:0000313" key="7">
    <source>
        <dbReference type="EnsemblPlants" id="PNT60986"/>
    </source>
</evidence>
<evidence type="ECO:0000313" key="6">
    <source>
        <dbReference type="EMBL" id="PNT60986.1"/>
    </source>
</evidence>
<keyword evidence="3" id="KW-0862">Zinc</keyword>
<accession>A0A2K2CG32</accession>
<gene>
    <name evidence="6" type="ORF">BRADI_5g08816v3</name>
</gene>
<dbReference type="PANTHER" id="PTHR48130">
    <property type="entry name" value="OS12G0467600 PROTEIN"/>
    <property type="match status" value="1"/>
</dbReference>
<reference evidence="6" key="2">
    <citation type="submission" date="2017-06" db="EMBL/GenBank/DDBJ databases">
        <title>WGS assembly of Brachypodium distachyon.</title>
        <authorList>
            <consortium name="The International Brachypodium Initiative"/>
            <person name="Lucas S."/>
            <person name="Harmon-Smith M."/>
            <person name="Lail K."/>
            <person name="Tice H."/>
            <person name="Grimwood J."/>
            <person name="Bruce D."/>
            <person name="Barry K."/>
            <person name="Shu S."/>
            <person name="Lindquist E."/>
            <person name="Wang M."/>
            <person name="Pitluck S."/>
            <person name="Vogel J.P."/>
            <person name="Garvin D.F."/>
            <person name="Mockler T.C."/>
            <person name="Schmutz J."/>
            <person name="Rokhsar D."/>
            <person name="Bevan M.W."/>
        </authorList>
    </citation>
    <scope>NUCLEOTIDE SEQUENCE</scope>
    <source>
        <strain evidence="6">Bd21</strain>
    </source>
</reference>
<dbReference type="EMBL" id="CM000884">
    <property type="protein sequence ID" value="PNT60986.1"/>
    <property type="molecule type" value="Genomic_DNA"/>
</dbReference>
<protein>
    <recommendedName>
        <fullName evidence="5">GRF-type domain-containing protein</fullName>
    </recommendedName>
</protein>
<keyword evidence="2 4" id="KW-0863">Zinc-finger</keyword>
<dbReference type="PROSITE" id="PS51999">
    <property type="entry name" value="ZF_GRF"/>
    <property type="match status" value="1"/>
</dbReference>
<feature type="domain" description="GRF-type" evidence="5">
    <location>
        <begin position="25"/>
        <end position="73"/>
    </location>
</feature>
<proteinExistence type="predicted"/>
<keyword evidence="8" id="KW-1185">Reference proteome</keyword>
<sequence length="95" mass="11082">MSRSSTRSSTWPMYGQVPLTRCPDCPRVEPLVHLTCKKPEIGNFGREFVKCESRPQPGKLLRQCSFFMWMDSYLEKLQMEGKLQGHVMEERGGQW</sequence>
<dbReference type="AlphaFoldDB" id="A0A2K2CG32"/>
<reference evidence="6 7" key="1">
    <citation type="journal article" date="2010" name="Nature">
        <title>Genome sequencing and analysis of the model grass Brachypodium distachyon.</title>
        <authorList>
            <consortium name="International Brachypodium Initiative"/>
        </authorList>
    </citation>
    <scope>NUCLEOTIDE SEQUENCE [LARGE SCALE GENOMIC DNA]</scope>
    <source>
        <strain evidence="6 7">Bd21</strain>
    </source>
</reference>
<dbReference type="EnsemblPlants" id="PNT60986">
    <property type="protein sequence ID" value="PNT60986"/>
    <property type="gene ID" value="BRADI_5g08816v3"/>
</dbReference>